<dbReference type="InterPro" id="IPR025657">
    <property type="entry name" value="RadC_JAB"/>
</dbReference>
<keyword evidence="3" id="KW-0479">Metal-binding</keyword>
<evidence type="ECO:0000259" key="7">
    <source>
        <dbReference type="PROSITE" id="PS50249"/>
    </source>
</evidence>
<evidence type="ECO:0000256" key="5">
    <source>
        <dbReference type="ARBA" id="ARBA00022833"/>
    </source>
</evidence>
<evidence type="ECO:0000256" key="6">
    <source>
        <dbReference type="ARBA" id="ARBA00023049"/>
    </source>
</evidence>
<feature type="domain" description="MPN" evidence="7">
    <location>
        <begin position="84"/>
        <end position="206"/>
    </location>
</feature>
<dbReference type="Proteomes" id="UP001596283">
    <property type="component" value="Unassembled WGS sequence"/>
</dbReference>
<evidence type="ECO:0000256" key="3">
    <source>
        <dbReference type="ARBA" id="ARBA00022723"/>
    </source>
</evidence>
<evidence type="ECO:0000256" key="1">
    <source>
        <dbReference type="ARBA" id="ARBA00010243"/>
    </source>
</evidence>
<reference evidence="9" key="1">
    <citation type="journal article" date="2019" name="Int. J. Syst. Evol. Microbiol.">
        <title>The Global Catalogue of Microorganisms (GCM) 10K type strain sequencing project: providing services to taxonomists for standard genome sequencing and annotation.</title>
        <authorList>
            <consortium name="The Broad Institute Genomics Platform"/>
            <consortium name="The Broad Institute Genome Sequencing Center for Infectious Disease"/>
            <person name="Wu L."/>
            <person name="Ma J."/>
        </authorList>
    </citation>
    <scope>NUCLEOTIDE SEQUENCE [LARGE SCALE GENOMIC DNA]</scope>
    <source>
        <strain evidence="9">CCM 8908</strain>
    </source>
</reference>
<dbReference type="SUPFAM" id="SSF102712">
    <property type="entry name" value="JAB1/MPN domain"/>
    <property type="match status" value="1"/>
</dbReference>
<keyword evidence="2" id="KW-0645">Protease</keyword>
<dbReference type="PROSITE" id="PS50249">
    <property type="entry name" value="MPN"/>
    <property type="match status" value="1"/>
</dbReference>
<evidence type="ECO:0000313" key="9">
    <source>
        <dbReference type="Proteomes" id="UP001596283"/>
    </source>
</evidence>
<keyword evidence="5" id="KW-0862">Zinc</keyword>
<name>A0ABW1TEM5_9LACO</name>
<evidence type="ECO:0000313" key="8">
    <source>
        <dbReference type="EMBL" id="MFC6260428.1"/>
    </source>
</evidence>
<dbReference type="PROSITE" id="PS01302">
    <property type="entry name" value="UPF0758"/>
    <property type="match status" value="1"/>
</dbReference>
<dbReference type="InterPro" id="IPR020891">
    <property type="entry name" value="UPF0758_CS"/>
</dbReference>
<dbReference type="InterPro" id="IPR037518">
    <property type="entry name" value="MPN"/>
</dbReference>
<keyword evidence="4" id="KW-0378">Hydrolase</keyword>
<dbReference type="PANTHER" id="PTHR30471:SF3">
    <property type="entry name" value="UPF0758 PROTEIN YEES-RELATED"/>
    <property type="match status" value="1"/>
</dbReference>
<keyword evidence="9" id="KW-1185">Reference proteome</keyword>
<accession>A0ABW1TEM5</accession>
<evidence type="ECO:0000256" key="4">
    <source>
        <dbReference type="ARBA" id="ARBA00022801"/>
    </source>
</evidence>
<sequence>MQRVKVTSHTERQLVGQILTQLGLPTTKETDRFFHYFHSVADLRYASRLQTQRYVAGHGKRRALLTAIDLGRWAQQAPRLILGEVLASSQLGQLLMDDLRYVPQERLEVLVVDAKHQIIDRQIVFQGTLDSCPVHPREIFRVAVLAGGAAIVVAHNHPSGVAEPSGNDLRFMRRLAHCGELMGIPLLDGFVIGLTTYFSLRETGRLPIGQGANESEPLKTD</sequence>
<dbReference type="Gene3D" id="3.40.140.10">
    <property type="entry name" value="Cytidine Deaminase, domain 2"/>
    <property type="match status" value="1"/>
</dbReference>
<protein>
    <submittedName>
        <fullName evidence="8">JAB domain-containing protein</fullName>
    </submittedName>
</protein>
<dbReference type="CDD" id="cd08071">
    <property type="entry name" value="MPN_DUF2466"/>
    <property type="match status" value="1"/>
</dbReference>
<keyword evidence="6" id="KW-0482">Metalloprotease</keyword>
<dbReference type="Pfam" id="PF04002">
    <property type="entry name" value="RadC"/>
    <property type="match status" value="1"/>
</dbReference>
<dbReference type="RefSeq" id="WP_125685596.1">
    <property type="nucleotide sequence ID" value="NZ_JBHSSI010000031.1"/>
</dbReference>
<dbReference type="EMBL" id="JBHSSI010000031">
    <property type="protein sequence ID" value="MFC6260428.1"/>
    <property type="molecule type" value="Genomic_DNA"/>
</dbReference>
<organism evidence="8 9">
    <name type="scientific">Levilactobacillus fujinensis</name>
    <dbReference type="NCBI Taxonomy" id="2486024"/>
    <lineage>
        <taxon>Bacteria</taxon>
        <taxon>Bacillati</taxon>
        <taxon>Bacillota</taxon>
        <taxon>Bacilli</taxon>
        <taxon>Lactobacillales</taxon>
        <taxon>Lactobacillaceae</taxon>
        <taxon>Levilactobacillus</taxon>
    </lineage>
</organism>
<evidence type="ECO:0000256" key="2">
    <source>
        <dbReference type="ARBA" id="ARBA00022670"/>
    </source>
</evidence>
<gene>
    <name evidence="8" type="ORF">ACFP1C_05650</name>
</gene>
<dbReference type="InterPro" id="IPR001405">
    <property type="entry name" value="UPF0758"/>
</dbReference>
<comment type="similarity">
    <text evidence="1">Belongs to the UPF0758 family.</text>
</comment>
<comment type="caution">
    <text evidence="8">The sequence shown here is derived from an EMBL/GenBank/DDBJ whole genome shotgun (WGS) entry which is preliminary data.</text>
</comment>
<proteinExistence type="inferred from homology"/>
<dbReference type="PANTHER" id="PTHR30471">
    <property type="entry name" value="DNA REPAIR PROTEIN RADC"/>
    <property type="match status" value="1"/>
</dbReference>